<dbReference type="PANTHER" id="PTHR22974:SF23">
    <property type="entry name" value="TOUSLED-LIKE KINASE, ISOFORM G"/>
    <property type="match status" value="1"/>
</dbReference>
<dbReference type="PROSITE" id="PS00108">
    <property type="entry name" value="PROTEIN_KINASE_ST"/>
    <property type="match status" value="1"/>
</dbReference>
<keyword evidence="10" id="KW-1185">Reference proteome</keyword>
<name>A0A9R0JBP9_SPIOL</name>
<dbReference type="KEGG" id="soe:110803370"/>
<feature type="compositionally biased region" description="Polar residues" evidence="8">
    <location>
        <begin position="158"/>
        <end position="174"/>
    </location>
</feature>
<accession>A0A9R0JBP9</accession>
<protein>
    <submittedName>
        <fullName evidence="11">Serine/threonine-protein kinase TOUSLED</fullName>
    </submittedName>
</protein>
<dbReference type="PROSITE" id="PS00107">
    <property type="entry name" value="PROTEIN_KINASE_ATP"/>
    <property type="match status" value="1"/>
</dbReference>
<dbReference type="GeneID" id="110803370"/>
<dbReference type="PROSITE" id="PS50011">
    <property type="entry name" value="PROTEIN_KINASE_DOM"/>
    <property type="match status" value="1"/>
</dbReference>
<evidence type="ECO:0000313" key="11">
    <source>
        <dbReference type="RefSeq" id="XP_021864571.1"/>
    </source>
</evidence>
<feature type="binding site" evidence="6">
    <location>
        <position position="433"/>
    </location>
    <ligand>
        <name>ATP</name>
        <dbReference type="ChEBI" id="CHEBI:30616"/>
    </ligand>
</feature>
<dbReference type="SUPFAM" id="SSF56112">
    <property type="entry name" value="Protein kinase-like (PK-like)"/>
    <property type="match status" value="1"/>
</dbReference>
<evidence type="ECO:0000256" key="8">
    <source>
        <dbReference type="SAM" id="MobiDB-lite"/>
    </source>
</evidence>
<dbReference type="InterPro" id="IPR000719">
    <property type="entry name" value="Prot_kinase_dom"/>
</dbReference>
<reference evidence="10" key="1">
    <citation type="journal article" date="2021" name="Nat. Commun.">
        <title>Genomic analyses provide insights into spinach domestication and the genetic basis of agronomic traits.</title>
        <authorList>
            <person name="Cai X."/>
            <person name="Sun X."/>
            <person name="Xu C."/>
            <person name="Sun H."/>
            <person name="Wang X."/>
            <person name="Ge C."/>
            <person name="Zhang Z."/>
            <person name="Wang Q."/>
            <person name="Fei Z."/>
            <person name="Jiao C."/>
            <person name="Wang Q."/>
        </authorList>
    </citation>
    <scope>NUCLEOTIDE SEQUENCE [LARGE SCALE GENOMIC DNA]</scope>
    <source>
        <strain evidence="10">cv. Varoflay</strain>
    </source>
</reference>
<dbReference type="InterPro" id="IPR011009">
    <property type="entry name" value="Kinase-like_dom_sf"/>
</dbReference>
<feature type="coiled-coil region" evidence="7">
    <location>
        <begin position="190"/>
        <end position="224"/>
    </location>
</feature>
<dbReference type="InterPro" id="IPR017441">
    <property type="entry name" value="Protein_kinase_ATP_BS"/>
</dbReference>
<sequence length="682" mass="77417">MSDDMLIHFSSNSSNQSDHSLPTKIAKLEARLVGKGSVSNPGSSSMALPAQTVWPSAGSSKFVAVDSLLEASTSSDSDDDGGGEFLIQANIRKRQKLQEDNRSNLDHAEVGGDGKPKTVEEISPILGVDTNKKKQGRGRPQGTTGRGRGSRSNDHPKTQTSPSTFSSANGQMDKSNYKDMRTTELFSNGDRTQEDKLACLQSKVASLEEELRKSREEVSNYQNQSYQLGKELKEHKDCEELLKPKRTKIISDLLISVSKAERQETRMKVRQDSLRLGNVGVIRAGTVISETWEDGQALKDINAHLKQLLEAKETVERQRKLLRKRQSDKSDGGDMESGVQEEDFFIQDEIYKSRLASIKREEEVVLRERDRYELDKGRLIREMKRIRDEDGSRFNNFPILNRRYALLNLLGKGGFSEVYKAFDLVDHRYVACKLHGLNPQWSEEKKQSYIRHAIREYNIHKTLVHNNIVRLWDTFEIDQNTFCTVLEFCSGKDLDAILKATPVLPEKEARIIIVQIFQGLVYLNKRAQKIIHYDLKPGNVLFDELGVAKLTDFGLSKIVEDDVGSQGMELTSQGAGTYWYLPPECFELNKIPLISSKVDVWSAGVLLYQMLYGRRPFGHDQSQERILREDTIIKARKVDFPTRPSVSSEAKELMRRCLTYNQAERPDVLSIALDQYLIYAKK</sequence>
<dbReference type="InterPro" id="IPR008271">
    <property type="entry name" value="Ser/Thr_kinase_AS"/>
</dbReference>
<keyword evidence="4 11" id="KW-0418">Kinase</keyword>
<dbReference type="Gene3D" id="1.10.510.10">
    <property type="entry name" value="Transferase(Phosphotransferase) domain 1"/>
    <property type="match status" value="1"/>
</dbReference>
<evidence type="ECO:0000256" key="1">
    <source>
        <dbReference type="ARBA" id="ARBA00022527"/>
    </source>
</evidence>
<feature type="compositionally biased region" description="Basic and acidic residues" evidence="8">
    <location>
        <begin position="96"/>
        <end position="120"/>
    </location>
</feature>
<dbReference type="GO" id="GO:0007059">
    <property type="term" value="P:chromosome segregation"/>
    <property type="evidence" value="ECO:0000318"/>
    <property type="project" value="GO_Central"/>
</dbReference>
<dbReference type="Proteomes" id="UP000813463">
    <property type="component" value="Chromosome 5"/>
</dbReference>
<evidence type="ECO:0000256" key="4">
    <source>
        <dbReference type="ARBA" id="ARBA00022777"/>
    </source>
</evidence>
<evidence type="ECO:0000256" key="3">
    <source>
        <dbReference type="ARBA" id="ARBA00022741"/>
    </source>
</evidence>
<proteinExistence type="predicted"/>
<evidence type="ECO:0000259" key="9">
    <source>
        <dbReference type="PROSITE" id="PS50011"/>
    </source>
</evidence>
<dbReference type="GO" id="GO:0005524">
    <property type="term" value="F:ATP binding"/>
    <property type="evidence" value="ECO:0007669"/>
    <property type="project" value="UniProtKB-UniRule"/>
</dbReference>
<dbReference type="FunFam" id="1.10.510.10:FF:000256">
    <property type="entry name" value="Serine/threonine-protein kinase TOUSLED"/>
    <property type="match status" value="1"/>
</dbReference>
<dbReference type="RefSeq" id="XP_021864571.1">
    <property type="nucleotide sequence ID" value="XM_022008879.2"/>
</dbReference>
<dbReference type="CDD" id="cd13990">
    <property type="entry name" value="STKc_TLK"/>
    <property type="match status" value="1"/>
</dbReference>
<dbReference type="SMART" id="SM00220">
    <property type="entry name" value="S_TKc"/>
    <property type="match status" value="1"/>
</dbReference>
<dbReference type="OrthoDB" id="346907at2759"/>
<dbReference type="GO" id="GO:0035556">
    <property type="term" value="P:intracellular signal transduction"/>
    <property type="evidence" value="ECO:0000318"/>
    <property type="project" value="GO_Central"/>
</dbReference>
<feature type="region of interest" description="Disordered" evidence="8">
    <location>
        <begin position="1"/>
        <end position="21"/>
    </location>
</feature>
<keyword evidence="2" id="KW-0808">Transferase</keyword>
<feature type="compositionally biased region" description="Low complexity" evidence="8">
    <location>
        <begin position="10"/>
        <end position="20"/>
    </location>
</feature>
<organism evidence="10 11">
    <name type="scientific">Spinacia oleracea</name>
    <name type="common">Spinach</name>
    <dbReference type="NCBI Taxonomy" id="3562"/>
    <lineage>
        <taxon>Eukaryota</taxon>
        <taxon>Viridiplantae</taxon>
        <taxon>Streptophyta</taxon>
        <taxon>Embryophyta</taxon>
        <taxon>Tracheophyta</taxon>
        <taxon>Spermatophyta</taxon>
        <taxon>Magnoliopsida</taxon>
        <taxon>eudicotyledons</taxon>
        <taxon>Gunneridae</taxon>
        <taxon>Pentapetalae</taxon>
        <taxon>Caryophyllales</taxon>
        <taxon>Chenopodiaceae</taxon>
        <taxon>Chenopodioideae</taxon>
        <taxon>Anserineae</taxon>
        <taxon>Spinacia</taxon>
    </lineage>
</organism>
<feature type="coiled-coil region" evidence="7">
    <location>
        <begin position="298"/>
        <end position="325"/>
    </location>
</feature>
<evidence type="ECO:0000256" key="5">
    <source>
        <dbReference type="ARBA" id="ARBA00022840"/>
    </source>
</evidence>
<keyword evidence="1" id="KW-0723">Serine/threonine-protein kinase</keyword>
<dbReference type="GO" id="GO:0004674">
    <property type="term" value="F:protein serine/threonine kinase activity"/>
    <property type="evidence" value="ECO:0000318"/>
    <property type="project" value="GO_Central"/>
</dbReference>
<evidence type="ECO:0000313" key="10">
    <source>
        <dbReference type="Proteomes" id="UP000813463"/>
    </source>
</evidence>
<feature type="region of interest" description="Disordered" evidence="8">
    <location>
        <begin position="96"/>
        <end position="175"/>
    </location>
</feature>
<feature type="domain" description="Protein kinase" evidence="9">
    <location>
        <begin position="404"/>
        <end position="677"/>
    </location>
</feature>
<reference evidence="11" key="2">
    <citation type="submission" date="2025-08" db="UniProtKB">
        <authorList>
            <consortium name="RefSeq"/>
        </authorList>
    </citation>
    <scope>IDENTIFICATION</scope>
    <source>
        <tissue evidence="11">Leaf</tissue>
    </source>
</reference>
<keyword evidence="7" id="KW-0175">Coiled coil</keyword>
<evidence type="ECO:0000256" key="7">
    <source>
        <dbReference type="SAM" id="Coils"/>
    </source>
</evidence>
<dbReference type="PANTHER" id="PTHR22974">
    <property type="entry name" value="MIXED LINEAGE PROTEIN KINASE"/>
    <property type="match status" value="1"/>
</dbReference>
<keyword evidence="5 6" id="KW-0067">ATP-binding</keyword>
<gene>
    <name evidence="11" type="primary">LOC110803370</name>
</gene>
<dbReference type="Pfam" id="PF00069">
    <property type="entry name" value="Pkinase"/>
    <property type="match status" value="1"/>
</dbReference>
<dbReference type="AlphaFoldDB" id="A0A9R0JBP9"/>
<evidence type="ECO:0000256" key="2">
    <source>
        <dbReference type="ARBA" id="ARBA00022679"/>
    </source>
</evidence>
<keyword evidence="3 6" id="KW-0547">Nucleotide-binding</keyword>
<dbReference type="GO" id="GO:0005634">
    <property type="term" value="C:nucleus"/>
    <property type="evidence" value="ECO:0000318"/>
    <property type="project" value="GO_Central"/>
</dbReference>
<evidence type="ECO:0000256" key="6">
    <source>
        <dbReference type="PROSITE-ProRule" id="PRU10141"/>
    </source>
</evidence>